<proteinExistence type="predicted"/>
<dbReference type="CDD" id="cd07341">
    <property type="entry name" value="M56_BlaR1_MecR1_like"/>
    <property type="match status" value="1"/>
</dbReference>
<dbReference type="RefSeq" id="WP_154419447.1">
    <property type="nucleotide sequence ID" value="NZ_VUNS01000019.1"/>
</dbReference>
<evidence type="ECO:0000313" key="4">
    <source>
        <dbReference type="EMBL" id="MST98458.1"/>
    </source>
</evidence>
<keyword evidence="2" id="KW-0812">Transmembrane</keyword>
<dbReference type="Proteomes" id="UP000435649">
    <property type="component" value="Unassembled WGS sequence"/>
</dbReference>
<accession>A0A844G7P0</accession>
<sequence length="504" mass="55785">MTTFELYFCATLLRGALAVLFLLGAESLLRHRLSAGLRRLLWAGCILLLLVPQMNFSALPLKLDLSSLRTAGAATAPARPSARTAGAGQPGIAPAGERPRSLIRAAWRRFQQHRRNVELGIIAFLPIPALLLLLWRYLRCRRVIRRLPPVTDRRVLDSWRAILMRNGALRTPVVLLDSSRPGLGPTLFGGFRRKLLLPVEALRPLPDKELGLLLEHEYHHSRAGDPLLNLGALFLWALIWYNPFMLIARRRFRSCCELECDRKVLERHPQAVCEYGNLLLRFASAGTQVPAVTLGLAESPRELSRRIRSMTAAVRPRSGKRRFETVAALLIAALLAAPVCLVAVNAKPAARPRPASTATARPMLPHLILKPLPAVPEDDTLMQCWEIVYPENFPAEKSRLAIEIGEAHLEAHLRNRPCFLLLRGRGAVSPEAEIRIEFAASPPSASLPAEEALKGLAAPKLVPAADRRPVYAALFRNGEPVAIHLRVDGIEAEHLSGFRPVSVR</sequence>
<dbReference type="PANTHER" id="PTHR34978:SF3">
    <property type="entry name" value="SLR0241 PROTEIN"/>
    <property type="match status" value="1"/>
</dbReference>
<feature type="domain" description="Peptidase M56" evidence="3">
    <location>
        <begin position="10"/>
        <end position="308"/>
    </location>
</feature>
<dbReference type="AlphaFoldDB" id="A0A844G7P0"/>
<evidence type="ECO:0000259" key="3">
    <source>
        <dbReference type="Pfam" id="PF05569"/>
    </source>
</evidence>
<evidence type="ECO:0000313" key="5">
    <source>
        <dbReference type="Proteomes" id="UP000435649"/>
    </source>
</evidence>
<evidence type="ECO:0000256" key="2">
    <source>
        <dbReference type="SAM" id="Phobius"/>
    </source>
</evidence>
<gene>
    <name evidence="4" type="ORF">FYJ85_15560</name>
</gene>
<keyword evidence="2" id="KW-1133">Transmembrane helix</keyword>
<feature type="transmembrane region" description="Helical" evidence="2">
    <location>
        <begin position="325"/>
        <end position="344"/>
    </location>
</feature>
<dbReference type="EMBL" id="VUNS01000019">
    <property type="protein sequence ID" value="MST98458.1"/>
    <property type="molecule type" value="Genomic_DNA"/>
</dbReference>
<dbReference type="Pfam" id="PF05569">
    <property type="entry name" value="Peptidase_M56"/>
    <property type="match status" value="1"/>
</dbReference>
<evidence type="ECO:0000256" key="1">
    <source>
        <dbReference type="SAM" id="MobiDB-lite"/>
    </source>
</evidence>
<dbReference type="InterPro" id="IPR008756">
    <property type="entry name" value="Peptidase_M56"/>
</dbReference>
<reference evidence="4 5" key="1">
    <citation type="submission" date="2019-08" db="EMBL/GenBank/DDBJ databases">
        <title>In-depth cultivation of the pig gut microbiome towards novel bacterial diversity and tailored functional studies.</title>
        <authorList>
            <person name="Wylensek D."/>
            <person name="Hitch T.C.A."/>
            <person name="Clavel T."/>
        </authorList>
    </citation>
    <scope>NUCLEOTIDE SEQUENCE [LARGE SCALE GENOMIC DNA]</scope>
    <source>
        <strain evidence="4 5">BBE-744-WT-12</strain>
    </source>
</reference>
<feature type="transmembrane region" description="Helical" evidence="2">
    <location>
        <begin position="119"/>
        <end position="138"/>
    </location>
</feature>
<name>A0A844G7P0_9BACT</name>
<feature type="transmembrane region" description="Helical" evidence="2">
    <location>
        <begin position="6"/>
        <end position="28"/>
    </location>
</feature>
<comment type="caution">
    <text evidence="4">The sequence shown here is derived from an EMBL/GenBank/DDBJ whole genome shotgun (WGS) entry which is preliminary data.</text>
</comment>
<organism evidence="4 5">
    <name type="scientific">Victivallis lenta</name>
    <dbReference type="NCBI Taxonomy" id="2606640"/>
    <lineage>
        <taxon>Bacteria</taxon>
        <taxon>Pseudomonadati</taxon>
        <taxon>Lentisphaerota</taxon>
        <taxon>Lentisphaeria</taxon>
        <taxon>Victivallales</taxon>
        <taxon>Victivallaceae</taxon>
        <taxon>Victivallis</taxon>
    </lineage>
</organism>
<feature type="transmembrane region" description="Helical" evidence="2">
    <location>
        <begin position="40"/>
        <end position="59"/>
    </location>
</feature>
<feature type="region of interest" description="Disordered" evidence="1">
    <location>
        <begin position="76"/>
        <end position="96"/>
    </location>
</feature>
<dbReference type="PANTHER" id="PTHR34978">
    <property type="entry name" value="POSSIBLE SENSOR-TRANSDUCER PROTEIN BLAR"/>
    <property type="match status" value="1"/>
</dbReference>
<keyword evidence="5" id="KW-1185">Reference proteome</keyword>
<keyword evidence="2" id="KW-0472">Membrane</keyword>
<protein>
    <submittedName>
        <fullName evidence="4">M56 family metallopeptidase</fullName>
    </submittedName>
</protein>
<dbReference type="InterPro" id="IPR052173">
    <property type="entry name" value="Beta-lactam_resp_regulator"/>
</dbReference>